<evidence type="ECO:0000256" key="1">
    <source>
        <dbReference type="SAM" id="MobiDB-lite"/>
    </source>
</evidence>
<name>A0A135HRY8_9HYPH</name>
<organism evidence="4 5">
    <name type="scientific">Paramesorhizobium deserti</name>
    <dbReference type="NCBI Taxonomy" id="1494590"/>
    <lineage>
        <taxon>Bacteria</taxon>
        <taxon>Pseudomonadati</taxon>
        <taxon>Pseudomonadota</taxon>
        <taxon>Alphaproteobacteria</taxon>
        <taxon>Hyphomicrobiales</taxon>
        <taxon>Phyllobacteriaceae</taxon>
        <taxon>Paramesorhizobium</taxon>
    </lineage>
</organism>
<feature type="compositionally biased region" description="Low complexity" evidence="1">
    <location>
        <begin position="46"/>
        <end position="58"/>
    </location>
</feature>
<accession>A0A135HRY8</accession>
<evidence type="ECO:0000259" key="3">
    <source>
        <dbReference type="PROSITE" id="PS50222"/>
    </source>
</evidence>
<evidence type="ECO:0000313" key="5">
    <source>
        <dbReference type="Proteomes" id="UP000070107"/>
    </source>
</evidence>
<reference evidence="4 5" key="1">
    <citation type="submission" date="2015-11" db="EMBL/GenBank/DDBJ databases">
        <title>Draft genome sequence of Paramesorhizobium deserti A-3-E, a strain highly resistant to diverse beta-lactam antibiotics.</title>
        <authorList>
            <person name="Lv R."/>
            <person name="Yang X."/>
            <person name="Fang N."/>
            <person name="Guo J."/>
            <person name="Luo X."/>
            <person name="Peng F."/>
            <person name="Yang R."/>
            <person name="Cui Y."/>
            <person name="Fang C."/>
            <person name="Song Y."/>
        </authorList>
    </citation>
    <scope>NUCLEOTIDE SEQUENCE [LARGE SCALE GENOMIC DNA]</scope>
    <source>
        <strain evidence="4 5">A-3-E</strain>
    </source>
</reference>
<keyword evidence="2" id="KW-0732">Signal</keyword>
<comment type="caution">
    <text evidence="4">The sequence shown here is derived from an EMBL/GenBank/DDBJ whole genome shotgun (WGS) entry which is preliminary data.</text>
</comment>
<sequence length="161" mass="16848">MYIKYGSALPAALVFTAGVIAGTSVGTAAQADTPHEQHHTVLAQTAPAPSTDPATPQDGQPPYSGMMGQRGPGMMMGQGGPNMMGPNMMGGGMMPGMMGGMPMRPMRPLVMKIFFAIADTNGDGALSFDEVSAIHKRIFDSIDADKNGAVTPDEIKQFMQE</sequence>
<dbReference type="SUPFAM" id="SSF47473">
    <property type="entry name" value="EF-hand"/>
    <property type="match status" value="1"/>
</dbReference>
<dbReference type="Gene3D" id="1.10.238.10">
    <property type="entry name" value="EF-hand"/>
    <property type="match status" value="1"/>
</dbReference>
<dbReference type="Proteomes" id="UP000070107">
    <property type="component" value="Unassembled WGS sequence"/>
</dbReference>
<feature type="chain" id="PRO_5007465248" description="EF-hand domain-containing protein" evidence="2">
    <location>
        <begin position="22"/>
        <end position="161"/>
    </location>
</feature>
<dbReference type="InterPro" id="IPR018247">
    <property type="entry name" value="EF_Hand_1_Ca_BS"/>
</dbReference>
<dbReference type="GO" id="GO:0005509">
    <property type="term" value="F:calcium ion binding"/>
    <property type="evidence" value="ECO:0007669"/>
    <property type="project" value="InterPro"/>
</dbReference>
<dbReference type="OrthoDB" id="7366896at2"/>
<dbReference type="InterPro" id="IPR011992">
    <property type="entry name" value="EF-hand-dom_pair"/>
</dbReference>
<dbReference type="PROSITE" id="PS50222">
    <property type="entry name" value="EF_HAND_2"/>
    <property type="match status" value="1"/>
</dbReference>
<gene>
    <name evidence="4" type="ORF">ATN84_17175</name>
</gene>
<dbReference type="EMBL" id="LNTU01000037">
    <property type="protein sequence ID" value="KXF75961.1"/>
    <property type="molecule type" value="Genomic_DNA"/>
</dbReference>
<dbReference type="PROSITE" id="PS00018">
    <property type="entry name" value="EF_HAND_1"/>
    <property type="match status" value="2"/>
</dbReference>
<dbReference type="Pfam" id="PF13202">
    <property type="entry name" value="EF-hand_5"/>
    <property type="match status" value="2"/>
</dbReference>
<evidence type="ECO:0000256" key="2">
    <source>
        <dbReference type="SAM" id="SignalP"/>
    </source>
</evidence>
<feature type="domain" description="EF-hand" evidence="3">
    <location>
        <begin position="106"/>
        <end position="141"/>
    </location>
</feature>
<evidence type="ECO:0000313" key="4">
    <source>
        <dbReference type="EMBL" id="KXF75961.1"/>
    </source>
</evidence>
<protein>
    <recommendedName>
        <fullName evidence="3">EF-hand domain-containing protein</fullName>
    </recommendedName>
</protein>
<feature type="signal peptide" evidence="2">
    <location>
        <begin position="1"/>
        <end position="21"/>
    </location>
</feature>
<proteinExistence type="predicted"/>
<dbReference type="STRING" id="1494590.ATN84_17175"/>
<dbReference type="CDD" id="cd00051">
    <property type="entry name" value="EFh"/>
    <property type="match status" value="1"/>
</dbReference>
<dbReference type="InterPro" id="IPR002048">
    <property type="entry name" value="EF_hand_dom"/>
</dbReference>
<dbReference type="RefSeq" id="WP_068884374.1">
    <property type="nucleotide sequence ID" value="NZ_LNTU01000037.1"/>
</dbReference>
<feature type="region of interest" description="Disordered" evidence="1">
    <location>
        <begin position="46"/>
        <end position="69"/>
    </location>
</feature>
<keyword evidence="5" id="KW-1185">Reference proteome</keyword>
<dbReference type="AlphaFoldDB" id="A0A135HRY8"/>